<feature type="region of interest" description="Disordered" evidence="1">
    <location>
        <begin position="253"/>
        <end position="274"/>
    </location>
</feature>
<dbReference type="Pfam" id="PF23228">
    <property type="entry name" value="zf_PCFS4"/>
    <property type="match status" value="1"/>
</dbReference>
<feature type="compositionally biased region" description="Polar residues" evidence="1">
    <location>
        <begin position="629"/>
        <end position="640"/>
    </location>
</feature>
<dbReference type="InterPro" id="IPR008942">
    <property type="entry name" value="ENTH_VHS"/>
</dbReference>
<proteinExistence type="predicted"/>
<dbReference type="Pfam" id="PF04818">
    <property type="entry name" value="CID"/>
    <property type="match status" value="1"/>
</dbReference>
<dbReference type="GO" id="GO:0006369">
    <property type="term" value="P:termination of RNA polymerase II transcription"/>
    <property type="evidence" value="ECO:0007669"/>
    <property type="project" value="InterPro"/>
</dbReference>
<dbReference type="GO" id="GO:0031124">
    <property type="term" value="P:mRNA 3'-end processing"/>
    <property type="evidence" value="ECO:0007669"/>
    <property type="project" value="InterPro"/>
</dbReference>
<dbReference type="AlphaFoldDB" id="A0A8J4SYW7"/>
<reference evidence="3" key="1">
    <citation type="submission" date="2019-05" db="EMBL/GenBank/DDBJ databases">
        <title>Annotation for the trematode Paragonimus heterotremus.</title>
        <authorList>
            <person name="Choi Y.-J."/>
        </authorList>
    </citation>
    <scope>NUCLEOTIDE SEQUENCE</scope>
    <source>
        <strain evidence="3">LC</strain>
    </source>
</reference>
<dbReference type="EMBL" id="LUCH01002178">
    <property type="protein sequence ID" value="KAF5401876.1"/>
    <property type="molecule type" value="Genomic_DNA"/>
</dbReference>
<dbReference type="GO" id="GO:0000993">
    <property type="term" value="F:RNA polymerase II complex binding"/>
    <property type="evidence" value="ECO:0007669"/>
    <property type="project" value="InterPro"/>
</dbReference>
<dbReference type="InterPro" id="IPR006569">
    <property type="entry name" value="CID_dom"/>
</dbReference>
<dbReference type="CDD" id="cd16982">
    <property type="entry name" value="CID_Pcf11"/>
    <property type="match status" value="1"/>
</dbReference>
<feature type="compositionally biased region" description="Polar residues" evidence="1">
    <location>
        <begin position="944"/>
        <end position="955"/>
    </location>
</feature>
<dbReference type="InterPro" id="IPR047415">
    <property type="entry name" value="Pcf11_CID"/>
</dbReference>
<dbReference type="OrthoDB" id="343582at2759"/>
<protein>
    <submittedName>
        <fullName evidence="3">Pre-mRNA cleavage complex 2 protein Pcf11</fullName>
    </submittedName>
</protein>
<feature type="domain" description="CID" evidence="2">
    <location>
        <begin position="2"/>
        <end position="151"/>
    </location>
</feature>
<dbReference type="GO" id="GO:0003729">
    <property type="term" value="F:mRNA binding"/>
    <property type="evidence" value="ECO:0007669"/>
    <property type="project" value="InterPro"/>
</dbReference>
<gene>
    <name evidence="3" type="ORF">PHET_04625</name>
</gene>
<sequence>MQPEQLLELFKKDLENLKDNDKYKINALTIFARDHKDCEKIALGIVELTTKHVNLGLGTGRELTKSESDEFAIPSGLKLLGLYVIDSIVKNVGAPFRKLYTAAIVDAFVHSFQAIRDEKGRLKLYNLRTTWKDIFPNSRMYELDIRVREHDPAWPLLAAPPESKAAFRSLPNIPKIQPKETTTSESPSTKITISASRDPRLNRKRKSPTMTPSSSPAEDFLIDRSGDQKMEAVARKQGRQQEVTEQPKKLSLFGGQDLDMRPQTTPPLTPSRSGVWSNYIDKHAEIGTRRELKDVDMRVSCPNDDKVLSSQAAANICSITSVTTQQVGLPGGSSPKVVNDTSHPLFVETHPSVSKAMVLMDTSAFVDSSRQGRLGVPESNSIASVPILRHDVSLPPPPIPVFHQPNSQAFVNETLQDRLPTAPKQFHPPNCPQVCGPPIRGPVWSVEIYGFPDMVNIGVDPRMLSLVHHPKPPRRITIDGRRYSLLLDRVQPLIMVGDQVHAVRFRCEFATVLIDGRCFTIPGTGFTRIMVGSRPYQAYLGGPGHELVIDGRPHTVPLGSQLTFITVGYHSVGVRFVGELPRNVNVLPPIPPRLLKWAGQGLFGSPRSLHRAPLNPLVELTRLAEGRSATRNHNPPQTNKRLSEFRNAPLPSDSGQRQGLTSAAADQPVSNADASSMSHAFKKECPSVATTLPTPVSSVPSIDVHALFQKLVKAGIVSTTVPQPIPDIGHYGWDRFKVPCTSETDALYSGHQCSQCGLRFHSDLSPEFASHLDYHYMKNSCDDQNSRNRNFYQTARYWLLSEMTQDGAPQFDSEAPVPDLQESKCPAFADPSKNICAVCYEKFDVFWDHEEEEWMLRDALLVQDKAYHPICQEDAGKEFSQGNAIAHDMNEVHPELVDLKSEPPVCSTVDIPMVATSPVDDDAFGCADHEESTRIPGLSPVPSPDSQENSFSTVKQEPVEEPSALIKAEPSVVVKSEPVSQASPEPREIVPFYQQISADPLAALKAVLHGGVSSLIQPPTGS</sequence>
<keyword evidence="4" id="KW-1185">Reference proteome</keyword>
<feature type="region of interest" description="Disordered" evidence="1">
    <location>
        <begin position="168"/>
        <end position="223"/>
    </location>
</feature>
<dbReference type="SMART" id="SM00582">
    <property type="entry name" value="RPR"/>
    <property type="match status" value="1"/>
</dbReference>
<accession>A0A8J4SYW7</accession>
<evidence type="ECO:0000256" key="1">
    <source>
        <dbReference type="SAM" id="MobiDB-lite"/>
    </source>
</evidence>
<feature type="region of interest" description="Disordered" evidence="1">
    <location>
        <begin position="625"/>
        <end position="677"/>
    </location>
</feature>
<feature type="region of interest" description="Disordered" evidence="1">
    <location>
        <begin position="930"/>
        <end position="964"/>
    </location>
</feature>
<evidence type="ECO:0000259" key="2">
    <source>
        <dbReference type="PROSITE" id="PS51391"/>
    </source>
</evidence>
<dbReference type="GO" id="GO:0005849">
    <property type="term" value="C:mRNA cleavage factor complex"/>
    <property type="evidence" value="ECO:0007669"/>
    <property type="project" value="TreeGrafter"/>
</dbReference>
<dbReference type="PANTHER" id="PTHR15921">
    <property type="entry name" value="PRE-MRNA CLEAVAGE COMPLEX II"/>
    <property type="match status" value="1"/>
</dbReference>
<dbReference type="SUPFAM" id="SSF48464">
    <property type="entry name" value="ENTH/VHS domain"/>
    <property type="match status" value="1"/>
</dbReference>
<dbReference type="Gene3D" id="1.25.40.90">
    <property type="match status" value="1"/>
</dbReference>
<comment type="caution">
    <text evidence="3">The sequence shown here is derived from an EMBL/GenBank/DDBJ whole genome shotgun (WGS) entry which is preliminary data.</text>
</comment>
<dbReference type="PROSITE" id="PS51391">
    <property type="entry name" value="CID"/>
    <property type="match status" value="1"/>
</dbReference>
<organism evidence="3 4">
    <name type="scientific">Paragonimus heterotremus</name>
    <dbReference type="NCBI Taxonomy" id="100268"/>
    <lineage>
        <taxon>Eukaryota</taxon>
        <taxon>Metazoa</taxon>
        <taxon>Spiralia</taxon>
        <taxon>Lophotrochozoa</taxon>
        <taxon>Platyhelminthes</taxon>
        <taxon>Trematoda</taxon>
        <taxon>Digenea</taxon>
        <taxon>Plagiorchiida</taxon>
        <taxon>Troglotremata</taxon>
        <taxon>Troglotrematidae</taxon>
        <taxon>Paragonimus</taxon>
    </lineage>
</organism>
<feature type="compositionally biased region" description="Low complexity" evidence="1">
    <location>
        <begin position="179"/>
        <end position="194"/>
    </location>
</feature>
<dbReference type="InterPro" id="IPR057242">
    <property type="entry name" value="PCFS4-like"/>
</dbReference>
<evidence type="ECO:0000313" key="3">
    <source>
        <dbReference type="EMBL" id="KAF5401876.1"/>
    </source>
</evidence>
<dbReference type="InterPro" id="IPR045154">
    <property type="entry name" value="PCF11-like"/>
</dbReference>
<evidence type="ECO:0000313" key="4">
    <source>
        <dbReference type="Proteomes" id="UP000748531"/>
    </source>
</evidence>
<dbReference type="GO" id="GO:0005737">
    <property type="term" value="C:cytoplasm"/>
    <property type="evidence" value="ECO:0007669"/>
    <property type="project" value="TreeGrafter"/>
</dbReference>
<feature type="compositionally biased region" description="Polar residues" evidence="1">
    <location>
        <begin position="668"/>
        <end position="677"/>
    </location>
</feature>
<dbReference type="Proteomes" id="UP000748531">
    <property type="component" value="Unassembled WGS sequence"/>
</dbReference>
<dbReference type="PANTHER" id="PTHR15921:SF3">
    <property type="entry name" value="PRE-MRNA CLEAVAGE COMPLEX 2 PROTEIN PCF11"/>
    <property type="match status" value="1"/>
</dbReference>
<name>A0A8J4SYW7_9TREM</name>